<evidence type="ECO:0000256" key="1">
    <source>
        <dbReference type="ARBA" id="ARBA00004259"/>
    </source>
</evidence>
<evidence type="ECO:0000313" key="8">
    <source>
        <dbReference type="EMBL" id="KAL3271256.1"/>
    </source>
</evidence>
<sequence>MSSDSSDDENLDLLREAADSQFINDSMFQKSEDKEPILSKETTKLPPSLRVQEDEDDQFKLFKVTPQFQNYVAKALSRKLEEYLKTRLKEYPSRNEKQVEMLDCIKLLNSSRYPISTKDMNEDNSVNKINYSHCNRLKKYSKVIDESELKSVVITGEDILNFKEQNIGQIEVRHLFSNTIKTKEEFFIL</sequence>
<keyword evidence="4" id="KW-0217">Developmental protein</keyword>
<comment type="subcellular location">
    <subcellularLocation>
        <location evidence="1">Nucleus envelope</location>
    </subcellularLocation>
</comment>
<name>A0ABD2MYJ8_9CUCU</name>
<evidence type="ECO:0000256" key="7">
    <source>
        <dbReference type="SAM" id="MobiDB-lite"/>
    </source>
</evidence>
<dbReference type="AlphaFoldDB" id="A0ABD2MYJ8"/>
<comment type="caution">
    <text evidence="8">The sequence shown here is derived from an EMBL/GenBank/DDBJ whole genome shotgun (WGS) entry which is preliminary data.</text>
</comment>
<comment type="similarity">
    <text evidence="2">Belongs to the CUSTOS family.</text>
</comment>
<keyword evidence="9" id="KW-1185">Reference proteome</keyword>
<dbReference type="InterPro" id="IPR026694">
    <property type="entry name" value="CUSTOS"/>
</dbReference>
<gene>
    <name evidence="8" type="ORF">HHI36_021747</name>
</gene>
<evidence type="ECO:0000256" key="3">
    <source>
        <dbReference type="ARBA" id="ARBA00013465"/>
    </source>
</evidence>
<feature type="region of interest" description="Disordered" evidence="7">
    <location>
        <begin position="28"/>
        <end position="48"/>
    </location>
</feature>
<evidence type="ECO:0000256" key="6">
    <source>
        <dbReference type="ARBA" id="ARBA00023242"/>
    </source>
</evidence>
<evidence type="ECO:0000313" key="9">
    <source>
        <dbReference type="Proteomes" id="UP001516400"/>
    </source>
</evidence>
<dbReference type="Proteomes" id="UP001516400">
    <property type="component" value="Unassembled WGS sequence"/>
</dbReference>
<keyword evidence="6" id="KW-0539">Nucleus</keyword>
<keyword evidence="5" id="KW-0879">Wnt signaling pathway</keyword>
<protein>
    <recommendedName>
        <fullName evidence="3">Protein CUSTOS</fullName>
    </recommendedName>
</protein>
<organism evidence="8 9">
    <name type="scientific">Cryptolaemus montrouzieri</name>
    <dbReference type="NCBI Taxonomy" id="559131"/>
    <lineage>
        <taxon>Eukaryota</taxon>
        <taxon>Metazoa</taxon>
        <taxon>Ecdysozoa</taxon>
        <taxon>Arthropoda</taxon>
        <taxon>Hexapoda</taxon>
        <taxon>Insecta</taxon>
        <taxon>Pterygota</taxon>
        <taxon>Neoptera</taxon>
        <taxon>Endopterygota</taxon>
        <taxon>Coleoptera</taxon>
        <taxon>Polyphaga</taxon>
        <taxon>Cucujiformia</taxon>
        <taxon>Coccinelloidea</taxon>
        <taxon>Coccinellidae</taxon>
        <taxon>Scymninae</taxon>
        <taxon>Scymnini</taxon>
        <taxon>Cryptolaemus</taxon>
    </lineage>
</organism>
<dbReference type="GO" id="GO:0016055">
    <property type="term" value="P:Wnt signaling pathway"/>
    <property type="evidence" value="ECO:0007669"/>
    <property type="project" value="UniProtKB-KW"/>
</dbReference>
<dbReference type="EMBL" id="JABFTP020000042">
    <property type="protein sequence ID" value="KAL3271256.1"/>
    <property type="molecule type" value="Genomic_DNA"/>
</dbReference>
<evidence type="ECO:0000256" key="2">
    <source>
        <dbReference type="ARBA" id="ARBA00008632"/>
    </source>
</evidence>
<evidence type="ECO:0000256" key="5">
    <source>
        <dbReference type="ARBA" id="ARBA00022687"/>
    </source>
</evidence>
<accession>A0ABD2MYJ8</accession>
<feature type="compositionally biased region" description="Basic and acidic residues" evidence="7">
    <location>
        <begin position="30"/>
        <end position="43"/>
    </location>
</feature>
<reference evidence="8 9" key="1">
    <citation type="journal article" date="2021" name="BMC Biol.">
        <title>Horizontally acquired antibacterial genes associated with adaptive radiation of ladybird beetles.</title>
        <authorList>
            <person name="Li H.S."/>
            <person name="Tang X.F."/>
            <person name="Huang Y.H."/>
            <person name="Xu Z.Y."/>
            <person name="Chen M.L."/>
            <person name="Du X.Y."/>
            <person name="Qiu B.Y."/>
            <person name="Chen P.T."/>
            <person name="Zhang W."/>
            <person name="Slipinski A."/>
            <person name="Escalona H.E."/>
            <person name="Waterhouse R.M."/>
            <person name="Zwick A."/>
            <person name="Pang H."/>
        </authorList>
    </citation>
    <scope>NUCLEOTIDE SEQUENCE [LARGE SCALE GENOMIC DNA]</scope>
    <source>
        <strain evidence="8">SYSU2018</strain>
    </source>
</reference>
<evidence type="ECO:0000256" key="4">
    <source>
        <dbReference type="ARBA" id="ARBA00022473"/>
    </source>
</evidence>
<dbReference type="PANTHER" id="PTHR14482">
    <property type="entry name" value="CHROMOSOME 12 ORF 43 HOMOLOG"/>
    <property type="match status" value="1"/>
</dbReference>
<dbReference type="PANTHER" id="PTHR14482:SF0">
    <property type="entry name" value="PROTEIN CUSTOS"/>
    <property type="match status" value="1"/>
</dbReference>
<dbReference type="GO" id="GO:0005635">
    <property type="term" value="C:nuclear envelope"/>
    <property type="evidence" value="ECO:0007669"/>
    <property type="project" value="UniProtKB-SubCell"/>
</dbReference>
<proteinExistence type="inferred from homology"/>